<dbReference type="PANTHER" id="PTHR14136">
    <property type="entry name" value="BTB_POZ DOMAIN-CONTAINING PROTEIN KCTD9"/>
    <property type="match status" value="1"/>
</dbReference>
<feature type="region of interest" description="Disordered" evidence="1">
    <location>
        <begin position="270"/>
        <end position="346"/>
    </location>
</feature>
<dbReference type="InterPro" id="IPR051082">
    <property type="entry name" value="Pentapeptide-BTB/POZ_domain"/>
</dbReference>
<evidence type="ECO:0000313" key="3">
    <source>
        <dbReference type="Proteomes" id="UP000622552"/>
    </source>
</evidence>
<accession>A0A8J7KVG4</accession>
<gene>
    <name evidence="2" type="ORF">IW245_001466</name>
</gene>
<protein>
    <submittedName>
        <fullName evidence="2">Uncharacterized protein YjbI with pentapeptide repeats</fullName>
    </submittedName>
</protein>
<feature type="compositionally biased region" description="Low complexity" evidence="1">
    <location>
        <begin position="283"/>
        <end position="297"/>
    </location>
</feature>
<dbReference type="Proteomes" id="UP000622552">
    <property type="component" value="Unassembled WGS sequence"/>
</dbReference>
<dbReference type="AlphaFoldDB" id="A0A8J7KVG4"/>
<sequence>MSETAQPTHPDPAGRQLLSLRADCANCFGLCCVVPAFAASADFAIDKRAGQPCPNLQQDFRCGIHTTLRDRGFPGCTVYDCFGAGQHIAQVTFGGRDWRAHPDTRAEMFAAFTVMRHLHELLWYLTESLTLAAASPVHADLRRALARTELLTRGDAGSLVEVDVDRHRQEVNVLLLRVSELVRAKIPGRRLDRRGADLVGADLRTTDLRGAHLRGSLLIGADLRGADLRNADLIGADLRGADLRGADLSASVFLTQFQVNAARGDLSTTLPAALTRPPHWPRTRTPASRGTAATRDASVTRDARARRDTTATRDTSAARSGRTTRTGAGAGTTSTDQPTRPKHPRR</sequence>
<dbReference type="SUPFAM" id="SSF141571">
    <property type="entry name" value="Pentapeptide repeat-like"/>
    <property type="match status" value="1"/>
</dbReference>
<evidence type="ECO:0000313" key="2">
    <source>
        <dbReference type="EMBL" id="MBG6135272.1"/>
    </source>
</evidence>
<name>A0A8J7KVG4_9ACTN</name>
<dbReference type="InterPro" id="IPR001646">
    <property type="entry name" value="5peptide_repeat"/>
</dbReference>
<feature type="compositionally biased region" description="Basic and acidic residues" evidence="1">
    <location>
        <begin position="298"/>
        <end position="311"/>
    </location>
</feature>
<keyword evidence="3" id="KW-1185">Reference proteome</keyword>
<comment type="caution">
    <text evidence="2">The sequence shown here is derived from an EMBL/GenBank/DDBJ whole genome shotgun (WGS) entry which is preliminary data.</text>
</comment>
<dbReference type="Gene3D" id="2.160.20.80">
    <property type="entry name" value="E3 ubiquitin-protein ligase SopA"/>
    <property type="match status" value="1"/>
</dbReference>
<dbReference type="Pfam" id="PF00805">
    <property type="entry name" value="Pentapeptide"/>
    <property type="match status" value="1"/>
</dbReference>
<dbReference type="PANTHER" id="PTHR14136:SF17">
    <property type="entry name" value="BTB_POZ DOMAIN-CONTAINING PROTEIN KCTD9"/>
    <property type="match status" value="1"/>
</dbReference>
<organism evidence="2 3">
    <name type="scientific">Longispora fulva</name>
    <dbReference type="NCBI Taxonomy" id="619741"/>
    <lineage>
        <taxon>Bacteria</taxon>
        <taxon>Bacillati</taxon>
        <taxon>Actinomycetota</taxon>
        <taxon>Actinomycetes</taxon>
        <taxon>Micromonosporales</taxon>
        <taxon>Micromonosporaceae</taxon>
        <taxon>Longispora</taxon>
    </lineage>
</organism>
<reference evidence="2" key="1">
    <citation type="submission" date="2020-11" db="EMBL/GenBank/DDBJ databases">
        <title>Sequencing the genomes of 1000 actinobacteria strains.</title>
        <authorList>
            <person name="Klenk H.-P."/>
        </authorList>
    </citation>
    <scope>NUCLEOTIDE SEQUENCE</scope>
    <source>
        <strain evidence="2">DSM 45356</strain>
    </source>
</reference>
<evidence type="ECO:0000256" key="1">
    <source>
        <dbReference type="SAM" id="MobiDB-lite"/>
    </source>
</evidence>
<proteinExistence type="predicted"/>
<dbReference type="EMBL" id="JADOUF010000001">
    <property type="protein sequence ID" value="MBG6135272.1"/>
    <property type="molecule type" value="Genomic_DNA"/>
</dbReference>
<feature type="compositionally biased region" description="Low complexity" evidence="1">
    <location>
        <begin position="312"/>
        <end position="335"/>
    </location>
</feature>